<accession>A0ACC2PS80</accession>
<reference evidence="1" key="1">
    <citation type="submission" date="2023-04" db="EMBL/GenBank/DDBJ databases">
        <title>A chromosome-level genome assembly of the parasitoid wasp Eretmocerus hayati.</title>
        <authorList>
            <person name="Zhong Y."/>
            <person name="Liu S."/>
            <person name="Liu Y."/>
        </authorList>
    </citation>
    <scope>NUCLEOTIDE SEQUENCE</scope>
    <source>
        <strain evidence="1">ZJU_SS_LIU_2023</strain>
    </source>
</reference>
<proteinExistence type="predicted"/>
<organism evidence="1 2">
    <name type="scientific">Eretmocerus hayati</name>
    <dbReference type="NCBI Taxonomy" id="131215"/>
    <lineage>
        <taxon>Eukaryota</taxon>
        <taxon>Metazoa</taxon>
        <taxon>Ecdysozoa</taxon>
        <taxon>Arthropoda</taxon>
        <taxon>Hexapoda</taxon>
        <taxon>Insecta</taxon>
        <taxon>Pterygota</taxon>
        <taxon>Neoptera</taxon>
        <taxon>Endopterygota</taxon>
        <taxon>Hymenoptera</taxon>
        <taxon>Apocrita</taxon>
        <taxon>Proctotrupomorpha</taxon>
        <taxon>Chalcidoidea</taxon>
        <taxon>Aphelinidae</taxon>
        <taxon>Aphelininae</taxon>
        <taxon>Eretmocerus</taxon>
    </lineage>
</organism>
<dbReference type="EMBL" id="CM056741">
    <property type="protein sequence ID" value="KAJ8686267.1"/>
    <property type="molecule type" value="Genomic_DNA"/>
</dbReference>
<gene>
    <name evidence="1" type="ORF">QAD02_022061</name>
</gene>
<comment type="caution">
    <text evidence="1">The sequence shown here is derived from an EMBL/GenBank/DDBJ whole genome shotgun (WGS) entry which is preliminary data.</text>
</comment>
<protein>
    <submittedName>
        <fullName evidence="1">Uncharacterized protein</fullName>
    </submittedName>
</protein>
<evidence type="ECO:0000313" key="2">
    <source>
        <dbReference type="Proteomes" id="UP001239111"/>
    </source>
</evidence>
<keyword evidence="2" id="KW-1185">Reference proteome</keyword>
<evidence type="ECO:0000313" key="1">
    <source>
        <dbReference type="EMBL" id="KAJ8686267.1"/>
    </source>
</evidence>
<sequence>MRQSASITRGGAWARETKERDRDLPRYSGTSKPRSDGEMRHKMRRGPGGGGGACLPSKYRYAGASRPGAKHTSTYLPRVFRVWLKASSARFFTQAQSADIALILPHAPQLLSMDYAT</sequence>
<name>A0ACC2PS80_9HYME</name>
<dbReference type="Proteomes" id="UP001239111">
    <property type="component" value="Chromosome 1"/>
</dbReference>